<dbReference type="RefSeq" id="WP_095552437.1">
    <property type="nucleotide sequence ID" value="NZ_NSJE01000019.1"/>
</dbReference>
<dbReference type="AlphaFoldDB" id="A0A2A2AWN7"/>
<keyword evidence="3" id="KW-0203">Cytokinin biosynthesis</keyword>
<dbReference type="NCBIfam" id="TIGR00730">
    <property type="entry name" value="Rossman fold protein, TIGR00730 family"/>
    <property type="match status" value="1"/>
</dbReference>
<dbReference type="InterPro" id="IPR031100">
    <property type="entry name" value="LOG_fam"/>
</dbReference>
<dbReference type="GO" id="GO:0009691">
    <property type="term" value="P:cytokinin biosynthetic process"/>
    <property type="evidence" value="ECO:0007669"/>
    <property type="project" value="UniProtKB-UniRule"/>
</dbReference>
<evidence type="ECO:0000256" key="3">
    <source>
        <dbReference type="RuleBase" id="RU363015"/>
    </source>
</evidence>
<dbReference type="PROSITE" id="PS00061">
    <property type="entry name" value="ADH_SHORT"/>
    <property type="match status" value="1"/>
</dbReference>
<dbReference type="GO" id="GO:0005829">
    <property type="term" value="C:cytosol"/>
    <property type="evidence" value="ECO:0007669"/>
    <property type="project" value="TreeGrafter"/>
</dbReference>
<dbReference type="Gene3D" id="3.40.50.450">
    <property type="match status" value="1"/>
</dbReference>
<dbReference type="InterPro" id="IPR005269">
    <property type="entry name" value="LOG"/>
</dbReference>
<dbReference type="EC" id="3.2.2.n1" evidence="3"/>
<dbReference type="PANTHER" id="PTHR31223">
    <property type="entry name" value="LOG FAMILY PROTEIN YJL055W"/>
    <property type="match status" value="1"/>
</dbReference>
<organism evidence="4 5">
    <name type="scientific">Vandammella animalimorsus</name>
    <dbReference type="NCBI Taxonomy" id="2029117"/>
    <lineage>
        <taxon>Bacteria</taxon>
        <taxon>Pseudomonadati</taxon>
        <taxon>Pseudomonadota</taxon>
        <taxon>Betaproteobacteria</taxon>
        <taxon>Burkholderiales</taxon>
        <taxon>Comamonadaceae</taxon>
        <taxon>Vandammella</taxon>
    </lineage>
</organism>
<comment type="similarity">
    <text evidence="2 3">Belongs to the LOG family.</text>
</comment>
<accession>A0A2A2AWN7</accession>
<evidence type="ECO:0000256" key="2">
    <source>
        <dbReference type="ARBA" id="ARBA00006763"/>
    </source>
</evidence>
<evidence type="ECO:0000313" key="5">
    <source>
        <dbReference type="Proteomes" id="UP000218439"/>
    </source>
</evidence>
<comment type="caution">
    <text evidence="4">The sequence shown here is derived from an EMBL/GenBank/DDBJ whole genome shotgun (WGS) entry which is preliminary data.</text>
</comment>
<dbReference type="SUPFAM" id="SSF102405">
    <property type="entry name" value="MCP/YpsA-like"/>
    <property type="match status" value="1"/>
</dbReference>
<dbReference type="PANTHER" id="PTHR31223:SF70">
    <property type="entry name" value="LOG FAMILY PROTEIN YJL055W"/>
    <property type="match status" value="1"/>
</dbReference>
<sequence length="209" mass="22585">MQPRFSFCVYCGSRNGSNPRIIEAAQAVGRWIGEQGGQLVYGGGKSGLMGLVALAAKEAGARVVGIIPTVLVHKEMANEACDELFVVDTMHQRKAMMAQRSDAFVALPGGIGTFEELFEIWTWRQLGYHDKPIGILDVDGYYSALQPFLQHCIANGLLSDWQMTLTTTSNNTQALLHELLRQLQQGPQASAPLNAQAGNARAAAGLLGR</sequence>
<evidence type="ECO:0000256" key="1">
    <source>
        <dbReference type="ARBA" id="ARBA00000274"/>
    </source>
</evidence>
<dbReference type="EMBL" id="NSJE01000019">
    <property type="protein sequence ID" value="PAT42069.1"/>
    <property type="molecule type" value="Genomic_DNA"/>
</dbReference>
<protein>
    <recommendedName>
        <fullName evidence="3">Cytokinin riboside 5'-monophosphate phosphoribohydrolase</fullName>
        <ecNumber evidence="3">3.2.2.n1</ecNumber>
    </recommendedName>
</protein>
<dbReference type="Proteomes" id="UP000218439">
    <property type="component" value="Unassembled WGS sequence"/>
</dbReference>
<keyword evidence="3" id="KW-0378">Hydrolase</keyword>
<proteinExistence type="inferred from homology"/>
<dbReference type="GO" id="GO:0008714">
    <property type="term" value="F:AMP nucleosidase activity"/>
    <property type="evidence" value="ECO:0007669"/>
    <property type="project" value="UniProtKB-EC"/>
</dbReference>
<evidence type="ECO:0000313" key="4">
    <source>
        <dbReference type="EMBL" id="PAT42069.1"/>
    </source>
</evidence>
<comment type="catalytic activity">
    <reaction evidence="1">
        <text>AMP + H2O = D-ribose 5-phosphate + adenine</text>
        <dbReference type="Rhea" id="RHEA:20129"/>
        <dbReference type="ChEBI" id="CHEBI:15377"/>
        <dbReference type="ChEBI" id="CHEBI:16708"/>
        <dbReference type="ChEBI" id="CHEBI:78346"/>
        <dbReference type="ChEBI" id="CHEBI:456215"/>
        <dbReference type="EC" id="3.2.2.4"/>
    </reaction>
</comment>
<name>A0A2A2AWN7_9BURK</name>
<reference evidence="4 5" key="1">
    <citation type="submission" date="2017-08" db="EMBL/GenBank/DDBJ databases">
        <title>WGS of Clinical strains of the CDC Group NO-1 linked to zoonotic infections in humans.</title>
        <authorList>
            <person name="Bernier A.-M."/>
            <person name="Bernard K."/>
        </authorList>
    </citation>
    <scope>NUCLEOTIDE SEQUENCE [LARGE SCALE GENOMIC DNA]</scope>
    <source>
        <strain evidence="4 5">NML120219</strain>
    </source>
</reference>
<gene>
    <name evidence="4" type="ORF">CK621_10975</name>
</gene>
<dbReference type="InterPro" id="IPR020904">
    <property type="entry name" value="Sc_DH/Rdtase_CS"/>
</dbReference>
<dbReference type="Pfam" id="PF03641">
    <property type="entry name" value="Lysine_decarbox"/>
    <property type="match status" value="1"/>
</dbReference>